<dbReference type="KEGG" id="mmai:sS8_4915"/>
<accession>A0A250KYS7</accession>
<sequence length="63" mass="7049">MLRHYPESAAPYVPGETRNLVFTYDFDSVTAMQAFKASWCRIEPGSISGNAAAIRMYFVAVRS</sequence>
<reference evidence="1 2" key="1">
    <citation type="submission" date="2016-12" db="EMBL/GenBank/DDBJ databases">
        <title>Genome sequencing of Methylocaldum marinum.</title>
        <authorList>
            <person name="Takeuchi M."/>
            <person name="Kamagata Y."/>
            <person name="Hiraoka S."/>
            <person name="Oshima K."/>
            <person name="Hattori M."/>
            <person name="Iwasaki W."/>
        </authorList>
    </citation>
    <scope>NUCLEOTIDE SEQUENCE [LARGE SCALE GENOMIC DNA]</scope>
    <source>
        <strain evidence="1 2">S8</strain>
    </source>
</reference>
<organism evidence="1 2">
    <name type="scientific">Methylocaldum marinum</name>
    <dbReference type="NCBI Taxonomy" id="1432792"/>
    <lineage>
        <taxon>Bacteria</taxon>
        <taxon>Pseudomonadati</taxon>
        <taxon>Pseudomonadota</taxon>
        <taxon>Gammaproteobacteria</taxon>
        <taxon>Methylococcales</taxon>
        <taxon>Methylococcaceae</taxon>
        <taxon>Methylocaldum</taxon>
    </lineage>
</organism>
<evidence type="ECO:0000313" key="1">
    <source>
        <dbReference type="EMBL" id="BBA36838.1"/>
    </source>
</evidence>
<keyword evidence="2" id="KW-1185">Reference proteome</keyword>
<dbReference type="EMBL" id="AP017928">
    <property type="protein sequence ID" value="BBA36838.1"/>
    <property type="molecule type" value="Genomic_DNA"/>
</dbReference>
<dbReference type="RefSeq" id="WP_119631948.1">
    <property type="nucleotide sequence ID" value="NZ_AP017928.1"/>
</dbReference>
<dbReference type="Proteomes" id="UP000266313">
    <property type="component" value="Chromosome"/>
</dbReference>
<proteinExistence type="predicted"/>
<name>A0A250KYS7_9GAMM</name>
<evidence type="ECO:0000313" key="2">
    <source>
        <dbReference type="Proteomes" id="UP000266313"/>
    </source>
</evidence>
<dbReference type="AlphaFoldDB" id="A0A250KYS7"/>
<protein>
    <submittedName>
        <fullName evidence="1">Formate dehydrogenase-O, major subunit</fullName>
    </submittedName>
</protein>
<gene>
    <name evidence="1" type="ORF">sS8_4915</name>
</gene>